<dbReference type="Proteomes" id="UP001255601">
    <property type="component" value="Unassembled WGS sequence"/>
</dbReference>
<reference evidence="2" key="1">
    <citation type="submission" date="2023-08" db="EMBL/GenBank/DDBJ databases">
        <title>Functional and genomic diversity of the sorghum phyllosphere microbiome.</title>
        <authorList>
            <person name="Shade A."/>
        </authorList>
    </citation>
    <scope>NUCLEOTIDE SEQUENCE</scope>
    <source>
        <strain evidence="2">SORGH_AS_0974</strain>
    </source>
</reference>
<evidence type="ECO:0000256" key="1">
    <source>
        <dbReference type="SAM" id="MobiDB-lite"/>
    </source>
</evidence>
<dbReference type="Pfam" id="PF11154">
    <property type="entry name" value="DUF2934"/>
    <property type="match status" value="1"/>
</dbReference>
<comment type="caution">
    <text evidence="2">The sequence shown here is derived from an EMBL/GenBank/DDBJ whole genome shotgun (WGS) entry which is preliminary data.</text>
</comment>
<gene>
    <name evidence="2" type="ORF">QE369_000439</name>
</gene>
<feature type="region of interest" description="Disordered" evidence="1">
    <location>
        <begin position="19"/>
        <end position="79"/>
    </location>
</feature>
<dbReference type="RefSeq" id="WP_309769373.1">
    <property type="nucleotide sequence ID" value="NZ_JAVIZC010000001.1"/>
</dbReference>
<sequence>MQVSEQEWISKRAYTLWESEGRPHGRDAEHWEQAKKEFTLLQSTKATKPAHRKKGEVKAASVPPETTKPKPRAKKSATQ</sequence>
<feature type="compositionally biased region" description="Basic residues" evidence="1">
    <location>
        <begin position="69"/>
        <end position="79"/>
    </location>
</feature>
<dbReference type="EMBL" id="JAVIZC010000001">
    <property type="protein sequence ID" value="MDR6100261.1"/>
    <property type="molecule type" value="Genomic_DNA"/>
</dbReference>
<evidence type="ECO:0000313" key="3">
    <source>
        <dbReference type="Proteomes" id="UP001255601"/>
    </source>
</evidence>
<dbReference type="InterPro" id="IPR021327">
    <property type="entry name" value="DUF2934"/>
</dbReference>
<name>A0AAJ2B6K2_9HYPH</name>
<organism evidence="2 3">
    <name type="scientific">Agrobacterium larrymoorei</name>
    <dbReference type="NCBI Taxonomy" id="160699"/>
    <lineage>
        <taxon>Bacteria</taxon>
        <taxon>Pseudomonadati</taxon>
        <taxon>Pseudomonadota</taxon>
        <taxon>Alphaproteobacteria</taxon>
        <taxon>Hyphomicrobiales</taxon>
        <taxon>Rhizobiaceae</taxon>
        <taxon>Rhizobium/Agrobacterium group</taxon>
        <taxon>Agrobacterium</taxon>
    </lineage>
</organism>
<proteinExistence type="predicted"/>
<protein>
    <recommendedName>
        <fullName evidence="4">DUF2934 domain-containing protein</fullName>
    </recommendedName>
</protein>
<accession>A0AAJ2B6K2</accession>
<evidence type="ECO:0008006" key="4">
    <source>
        <dbReference type="Google" id="ProtNLM"/>
    </source>
</evidence>
<evidence type="ECO:0000313" key="2">
    <source>
        <dbReference type="EMBL" id="MDR6100261.1"/>
    </source>
</evidence>
<dbReference type="AlphaFoldDB" id="A0AAJ2B6K2"/>
<feature type="compositionally biased region" description="Basic and acidic residues" evidence="1">
    <location>
        <begin position="19"/>
        <end position="38"/>
    </location>
</feature>